<dbReference type="InterPro" id="IPR047142">
    <property type="entry name" value="OryJ/VirC-like"/>
</dbReference>
<accession>A0ABV8LAD6</accession>
<gene>
    <name evidence="2" type="ORF">ACFOW8_23045</name>
</gene>
<dbReference type="Proteomes" id="UP001595767">
    <property type="component" value="Unassembled WGS sequence"/>
</dbReference>
<dbReference type="SUPFAM" id="SSF51182">
    <property type="entry name" value="RmlC-like cupins"/>
    <property type="match status" value="1"/>
</dbReference>
<proteinExistence type="predicted"/>
<evidence type="ECO:0000313" key="2">
    <source>
        <dbReference type="EMBL" id="MFC4127807.1"/>
    </source>
</evidence>
<dbReference type="EMBL" id="JBHSBA010000015">
    <property type="protein sequence ID" value="MFC4127807.1"/>
    <property type="molecule type" value="Genomic_DNA"/>
</dbReference>
<sequence>MSDIRRIVTGHDKVGRAVFVADGKARPQLTRGVETTNLWLHRGAPDNTSEYADPVIAAVPLEPPDRGTVLRIVNFPPAETESAPDIHRTASLDYAYIIEGEIYAVMDDDSTLMHAGDVLIQRGTNHGWVNRSDRACRVLFALLDAEPIS</sequence>
<dbReference type="PANTHER" id="PTHR36156">
    <property type="entry name" value="SLR2101 PROTEIN"/>
    <property type="match status" value="1"/>
</dbReference>
<feature type="domain" description="Cupin type-2" evidence="1">
    <location>
        <begin position="72"/>
        <end position="140"/>
    </location>
</feature>
<organism evidence="2 3">
    <name type="scientific">Nocardia rhizosphaerae</name>
    <dbReference type="NCBI Taxonomy" id="1691571"/>
    <lineage>
        <taxon>Bacteria</taxon>
        <taxon>Bacillati</taxon>
        <taxon>Actinomycetota</taxon>
        <taxon>Actinomycetes</taxon>
        <taxon>Mycobacteriales</taxon>
        <taxon>Nocardiaceae</taxon>
        <taxon>Nocardia</taxon>
    </lineage>
</organism>
<dbReference type="PANTHER" id="PTHR36156:SF2">
    <property type="entry name" value="CUPIN TYPE-2 DOMAIN-CONTAINING PROTEIN"/>
    <property type="match status" value="1"/>
</dbReference>
<dbReference type="InterPro" id="IPR013096">
    <property type="entry name" value="Cupin_2"/>
</dbReference>
<dbReference type="Pfam" id="PF07883">
    <property type="entry name" value="Cupin_2"/>
    <property type="match status" value="1"/>
</dbReference>
<dbReference type="RefSeq" id="WP_378553519.1">
    <property type="nucleotide sequence ID" value="NZ_JBHSBA010000015.1"/>
</dbReference>
<dbReference type="Gene3D" id="2.60.120.10">
    <property type="entry name" value="Jelly Rolls"/>
    <property type="match status" value="1"/>
</dbReference>
<dbReference type="CDD" id="cd02231">
    <property type="entry name" value="cupin_BLL6423-like"/>
    <property type="match status" value="1"/>
</dbReference>
<evidence type="ECO:0000313" key="3">
    <source>
        <dbReference type="Proteomes" id="UP001595767"/>
    </source>
</evidence>
<dbReference type="Gene3D" id="2.20.70.150">
    <property type="match status" value="1"/>
</dbReference>
<evidence type="ECO:0000259" key="1">
    <source>
        <dbReference type="Pfam" id="PF07883"/>
    </source>
</evidence>
<name>A0ABV8LAD6_9NOCA</name>
<comment type="caution">
    <text evidence="2">The sequence shown here is derived from an EMBL/GenBank/DDBJ whole genome shotgun (WGS) entry which is preliminary data.</text>
</comment>
<dbReference type="InterPro" id="IPR014710">
    <property type="entry name" value="RmlC-like_jellyroll"/>
</dbReference>
<protein>
    <submittedName>
        <fullName evidence="2">Cupin domain-containing protein</fullName>
    </submittedName>
</protein>
<reference evidence="3" key="1">
    <citation type="journal article" date="2019" name="Int. J. Syst. Evol. Microbiol.">
        <title>The Global Catalogue of Microorganisms (GCM) 10K type strain sequencing project: providing services to taxonomists for standard genome sequencing and annotation.</title>
        <authorList>
            <consortium name="The Broad Institute Genomics Platform"/>
            <consortium name="The Broad Institute Genome Sequencing Center for Infectious Disease"/>
            <person name="Wu L."/>
            <person name="Ma J."/>
        </authorList>
    </citation>
    <scope>NUCLEOTIDE SEQUENCE [LARGE SCALE GENOMIC DNA]</scope>
    <source>
        <strain evidence="3">CGMCC 4.7204</strain>
    </source>
</reference>
<keyword evidence="3" id="KW-1185">Reference proteome</keyword>
<dbReference type="InterPro" id="IPR011051">
    <property type="entry name" value="RmlC_Cupin_sf"/>
</dbReference>